<dbReference type="Gene3D" id="3.10.450.50">
    <property type="match status" value="1"/>
</dbReference>
<evidence type="ECO:0000259" key="1">
    <source>
        <dbReference type="Pfam" id="PF14534"/>
    </source>
</evidence>
<accession>A0A370IEC1</accession>
<evidence type="ECO:0000313" key="2">
    <source>
        <dbReference type="EMBL" id="RDI69053.1"/>
    </source>
</evidence>
<dbReference type="Pfam" id="PF14534">
    <property type="entry name" value="DUF4440"/>
    <property type="match status" value="1"/>
</dbReference>
<dbReference type="InterPro" id="IPR027843">
    <property type="entry name" value="DUF4440"/>
</dbReference>
<evidence type="ECO:0000313" key="3">
    <source>
        <dbReference type="Proteomes" id="UP000254869"/>
    </source>
</evidence>
<sequence>MRFRRPDLSFRSALTVPGTLRWTDLMTDSTTTNIELPTEPGQLSKVFEFAFNSGNIELMEKLLDPAAIHVVSPGNFLTGEERRRATAKALENPLPVTSTIRHVYEVGDIALLINDYVHEGIGPDGEPTRIEGTATDIARRGQDGIWRIVVSNPPGASRA</sequence>
<protein>
    <submittedName>
        <fullName evidence="2">Ketosteroid isomerase-like protein</fullName>
    </submittedName>
</protein>
<name>A0A370IEC1_9NOCA</name>
<dbReference type="InterPro" id="IPR032710">
    <property type="entry name" value="NTF2-like_dom_sf"/>
</dbReference>
<organism evidence="2 3">
    <name type="scientific">Nocardia pseudobrasiliensis</name>
    <dbReference type="NCBI Taxonomy" id="45979"/>
    <lineage>
        <taxon>Bacteria</taxon>
        <taxon>Bacillati</taxon>
        <taxon>Actinomycetota</taxon>
        <taxon>Actinomycetes</taxon>
        <taxon>Mycobacteriales</taxon>
        <taxon>Nocardiaceae</taxon>
        <taxon>Nocardia</taxon>
    </lineage>
</organism>
<keyword evidence="2" id="KW-0413">Isomerase</keyword>
<dbReference type="AlphaFoldDB" id="A0A370IEC1"/>
<comment type="caution">
    <text evidence="2">The sequence shown here is derived from an EMBL/GenBank/DDBJ whole genome shotgun (WGS) entry which is preliminary data.</text>
</comment>
<dbReference type="GO" id="GO:0016853">
    <property type="term" value="F:isomerase activity"/>
    <property type="evidence" value="ECO:0007669"/>
    <property type="project" value="UniProtKB-KW"/>
</dbReference>
<gene>
    <name evidence="2" type="ORF">DFR76_101591</name>
</gene>
<dbReference type="Proteomes" id="UP000254869">
    <property type="component" value="Unassembled WGS sequence"/>
</dbReference>
<reference evidence="2 3" key="1">
    <citation type="submission" date="2018-07" db="EMBL/GenBank/DDBJ databases">
        <title>Genomic Encyclopedia of Type Strains, Phase IV (KMG-IV): sequencing the most valuable type-strain genomes for metagenomic binning, comparative biology and taxonomic classification.</title>
        <authorList>
            <person name="Goeker M."/>
        </authorList>
    </citation>
    <scope>NUCLEOTIDE SEQUENCE [LARGE SCALE GENOMIC DNA]</scope>
    <source>
        <strain evidence="2 3">DSM 44290</strain>
    </source>
</reference>
<feature type="domain" description="DUF4440" evidence="1">
    <location>
        <begin position="47"/>
        <end position="148"/>
    </location>
</feature>
<keyword evidence="3" id="KW-1185">Reference proteome</keyword>
<dbReference type="EMBL" id="QQBC01000001">
    <property type="protein sequence ID" value="RDI69053.1"/>
    <property type="molecule type" value="Genomic_DNA"/>
</dbReference>
<proteinExistence type="predicted"/>
<dbReference type="SUPFAM" id="SSF54427">
    <property type="entry name" value="NTF2-like"/>
    <property type="match status" value="1"/>
</dbReference>
<dbReference type="STRING" id="1210086.GCA_001613105_00445"/>